<sequence>MNYVLRMRVGHHRRLAALLRAAMPAESVAFLLCRRAPSAAGVVFLVDSVIEVEPGTYVTQAHNIASVAPLAMARIVQQARADDRVIVMAHLHPMTANGVEFSEADHLGNRRSFCFFHRRVDQPEHIALVWNATVDECAGLVYLKDGRVEVLNSAVVVDNEHWREFIPRRQAPKERFARQAMLLGAAGQRRVGAAKFAVIGLGGTGSLVSLALVHHGARKLVLVDDEVLDESNLPRIPASAPNDVKVRRKVDIARDYALEHAPDIEVEALMRHVEHTSVLPFLVGCDVIVVCTDNTTSRAYLNQLSQQYLIPLLDLGVQFSVGDTGVVANEIGRINLVRPGTPCLWCTGHISSERLAAESVPKAERAREGSYLRGIDDPQPSMLAFNMEVVGRGMQILLGFVTGLFAQAPDAYEQRSFLRPRAGAMVRQISKVYRPGCPICSAAGCGADREMTVRRRAA</sequence>
<accession>A0ABV7HAN7</accession>
<dbReference type="Pfam" id="PF00899">
    <property type="entry name" value="ThiF"/>
    <property type="match status" value="1"/>
</dbReference>
<organism evidence="2 3">
    <name type="scientific">Piscinibacterium candidicorallinum</name>
    <dbReference type="NCBI Taxonomy" id="1793872"/>
    <lineage>
        <taxon>Bacteria</taxon>
        <taxon>Pseudomonadati</taxon>
        <taxon>Pseudomonadota</taxon>
        <taxon>Betaproteobacteria</taxon>
        <taxon>Burkholderiales</taxon>
        <taxon>Piscinibacterium</taxon>
    </lineage>
</organism>
<protein>
    <submittedName>
        <fullName evidence="2">HesA/MoeB/ThiF family protein</fullName>
    </submittedName>
</protein>
<keyword evidence="3" id="KW-1185">Reference proteome</keyword>
<feature type="domain" description="THIF-type NAD/FAD binding fold" evidence="1">
    <location>
        <begin position="177"/>
        <end position="355"/>
    </location>
</feature>
<dbReference type="InterPro" id="IPR035985">
    <property type="entry name" value="Ubiquitin-activating_enz"/>
</dbReference>
<dbReference type="EMBL" id="JBHRTI010000010">
    <property type="protein sequence ID" value="MFC3149180.1"/>
    <property type="molecule type" value="Genomic_DNA"/>
</dbReference>
<evidence type="ECO:0000313" key="3">
    <source>
        <dbReference type="Proteomes" id="UP001595556"/>
    </source>
</evidence>
<dbReference type="Proteomes" id="UP001595556">
    <property type="component" value="Unassembled WGS sequence"/>
</dbReference>
<evidence type="ECO:0000259" key="1">
    <source>
        <dbReference type="Pfam" id="PF00899"/>
    </source>
</evidence>
<name>A0ABV7HAN7_9BURK</name>
<dbReference type="PANTHER" id="PTHR10953:SF247">
    <property type="entry name" value="SLL6053 PROTEIN"/>
    <property type="match status" value="1"/>
</dbReference>
<dbReference type="RefSeq" id="WP_377305745.1">
    <property type="nucleotide sequence ID" value="NZ_CP180191.1"/>
</dbReference>
<evidence type="ECO:0000313" key="2">
    <source>
        <dbReference type="EMBL" id="MFC3149180.1"/>
    </source>
</evidence>
<gene>
    <name evidence="2" type="ORF">ACFOEN_16280</name>
</gene>
<dbReference type="SUPFAM" id="SSF69572">
    <property type="entry name" value="Activating enzymes of the ubiquitin-like proteins"/>
    <property type="match status" value="1"/>
</dbReference>
<dbReference type="Gene3D" id="3.40.50.720">
    <property type="entry name" value="NAD(P)-binding Rossmann-like Domain"/>
    <property type="match status" value="1"/>
</dbReference>
<comment type="caution">
    <text evidence="2">The sequence shown here is derived from an EMBL/GenBank/DDBJ whole genome shotgun (WGS) entry which is preliminary data.</text>
</comment>
<dbReference type="InterPro" id="IPR000594">
    <property type="entry name" value="ThiF_NAD_FAD-bd"/>
</dbReference>
<reference evidence="3" key="1">
    <citation type="journal article" date="2019" name="Int. J. Syst. Evol. Microbiol.">
        <title>The Global Catalogue of Microorganisms (GCM) 10K type strain sequencing project: providing services to taxonomists for standard genome sequencing and annotation.</title>
        <authorList>
            <consortium name="The Broad Institute Genomics Platform"/>
            <consortium name="The Broad Institute Genome Sequencing Center for Infectious Disease"/>
            <person name="Wu L."/>
            <person name="Ma J."/>
        </authorList>
    </citation>
    <scope>NUCLEOTIDE SEQUENCE [LARGE SCALE GENOMIC DNA]</scope>
    <source>
        <strain evidence="3">KCTC 52168</strain>
    </source>
</reference>
<dbReference type="InterPro" id="IPR045886">
    <property type="entry name" value="ThiF/MoeB/HesA"/>
</dbReference>
<proteinExistence type="predicted"/>
<dbReference type="PANTHER" id="PTHR10953">
    <property type="entry name" value="UBIQUITIN-ACTIVATING ENZYME E1"/>
    <property type="match status" value="1"/>
</dbReference>